<dbReference type="PANTHER" id="PTHR42732">
    <property type="entry name" value="BETA-GALACTOSIDASE"/>
    <property type="match status" value="1"/>
</dbReference>
<dbReference type="InterPro" id="IPR036065">
    <property type="entry name" value="BolA-like_sf"/>
</dbReference>
<dbReference type="SUPFAM" id="SSF82657">
    <property type="entry name" value="BolA-like"/>
    <property type="match status" value="1"/>
</dbReference>
<evidence type="ECO:0000256" key="3">
    <source>
        <dbReference type="SAM" id="Phobius"/>
    </source>
</evidence>
<comment type="caution">
    <text evidence="4">The sequence shown here is derived from an EMBL/GenBank/DDBJ whole genome shotgun (WGS) entry which is preliminary data.</text>
</comment>
<dbReference type="InterPro" id="IPR002634">
    <property type="entry name" value="BolA"/>
</dbReference>
<evidence type="ECO:0000313" key="4">
    <source>
        <dbReference type="EMBL" id="TIB09416.1"/>
    </source>
</evidence>
<dbReference type="Gene3D" id="2.60.40.10">
    <property type="entry name" value="Immunoglobulins"/>
    <property type="match status" value="1"/>
</dbReference>
<dbReference type="SUPFAM" id="SSF51445">
    <property type="entry name" value="(Trans)glycosidases"/>
    <property type="match status" value="1"/>
</dbReference>
<reference evidence="4 5" key="1">
    <citation type="submission" date="2019-03" db="EMBL/GenBank/DDBJ databases">
        <title>Sequencing 23 genomes of Wallemia ichthyophaga.</title>
        <authorList>
            <person name="Gostincar C."/>
        </authorList>
    </citation>
    <scope>NUCLEOTIDE SEQUENCE [LARGE SCALE GENOMIC DNA]</scope>
    <source>
        <strain evidence="4 5">EXF-8621</strain>
    </source>
</reference>
<keyword evidence="3" id="KW-0812">Transmembrane</keyword>
<evidence type="ECO:0008006" key="6">
    <source>
        <dbReference type="Google" id="ProtNLM"/>
    </source>
</evidence>
<dbReference type="Gene3D" id="2.60.120.260">
    <property type="entry name" value="Galactose-binding domain-like"/>
    <property type="match status" value="1"/>
</dbReference>
<evidence type="ECO:0000256" key="1">
    <source>
        <dbReference type="ARBA" id="ARBA00022801"/>
    </source>
</evidence>
<keyword evidence="2" id="KW-0326">Glycosidase</keyword>
<dbReference type="Gene3D" id="3.20.20.80">
    <property type="entry name" value="Glycosidases"/>
    <property type="match status" value="1"/>
</dbReference>
<dbReference type="GO" id="GO:0016798">
    <property type="term" value="F:hydrolase activity, acting on glycosyl bonds"/>
    <property type="evidence" value="ECO:0007669"/>
    <property type="project" value="UniProtKB-KW"/>
</dbReference>
<keyword evidence="1" id="KW-0378">Hydrolase</keyword>
<accession>A0A4V4LY93</accession>
<dbReference type="SUPFAM" id="SSF49303">
    <property type="entry name" value="beta-Galactosidase/glucuronidase domain"/>
    <property type="match status" value="1"/>
</dbReference>
<dbReference type="InterPro" id="IPR051913">
    <property type="entry name" value="GH2_Domain-Containing"/>
</dbReference>
<keyword evidence="3" id="KW-1133">Transmembrane helix</keyword>
<evidence type="ECO:0000256" key="2">
    <source>
        <dbReference type="ARBA" id="ARBA00023295"/>
    </source>
</evidence>
<dbReference type="InterPro" id="IPR013783">
    <property type="entry name" value="Ig-like_fold"/>
</dbReference>
<dbReference type="SUPFAM" id="SSF49785">
    <property type="entry name" value="Galactose-binding domain-like"/>
    <property type="match status" value="1"/>
</dbReference>
<dbReference type="Gene3D" id="3.10.20.90">
    <property type="entry name" value="Phosphatidylinositol 3-kinase Catalytic Subunit, Chain A, domain 1"/>
    <property type="match status" value="1"/>
</dbReference>
<gene>
    <name evidence="4" type="ORF">E3P90_03283</name>
</gene>
<sequence length="812" mass="91209">MARSSGFRSSIRAPATATTTTTPLRFYSDATATTAEQPLAGEARIKQKLSDTFSPSKLQVMDVSGGCGSFYAINIASDSFKGLTTVKQHRLVNETLKEDIAGIHGLQNVFENSKVSNRCHFPPELTQISTPLLGDRERSSAEESLRGKQKRRKFLRYIKVLLPLLLFTFLFIVGALTLYKSWEVAKHPPTNALHPPTQPYAPDVQLSTPWTDDAVAGKGWQTHPRPTLYRNAWKTLNGIWTYSPAHAADDIAHPPFNQTLKRQVRIPACAESGMSGVGEDRSEWMWYKTRFDALEAGGSESKSETDTRDRHILHLDAVDYEAVVFVNGVQVAAHTGGYTRFSVDITEAMSVRADAEAHAHPHELIVWVRDPTDSLDENIPLGKQRTVDMHMFFASCSGIWQSVWLERVPREYITQVAVQGDQWGVVRGAIYTNSNDTAPVHLELHEQEQHSSRPLATHTVPSNTPFEWSVEGVSQWSVAHPHLYTLSIHTDTDTADSYLGFRSVSKGMVDGALKPLVNDEFIFTLATLDEGYWPDGLYTPPSEGALQYDIGYLKRLGFSGIRKHIKVEPDVFYYMCDKIGMLVWQDMPSLMHDRTPTDAQISEFERQSVDIVRTHSHFPSIVTWVLYNEGWGQADGGVEEALVGKVLNVDKSRLIDAASGWKDNGFGDFHDTHHYSEPLCGLNVETSLVTPPDAHAHAHRIEVNMEMGGVGHLAPSQHNWFDMRTYKDTYEIAGDVQTWNFRTLSILRELKEQVLFTGRCAGAVYTQTSDIESEVNGLLSYDRRYSRPDVRRWREAIRGLYESSGSIYKVMT</sequence>
<dbReference type="AlphaFoldDB" id="A0A4V4LY93"/>
<feature type="transmembrane region" description="Helical" evidence="3">
    <location>
        <begin position="160"/>
        <end position="179"/>
    </location>
</feature>
<keyword evidence="3" id="KW-0472">Membrane</keyword>
<organism evidence="4 5">
    <name type="scientific">Wallemia ichthyophaga</name>
    <dbReference type="NCBI Taxonomy" id="245174"/>
    <lineage>
        <taxon>Eukaryota</taxon>
        <taxon>Fungi</taxon>
        <taxon>Dikarya</taxon>
        <taxon>Basidiomycota</taxon>
        <taxon>Wallemiomycotina</taxon>
        <taxon>Wallemiomycetes</taxon>
        <taxon>Wallemiales</taxon>
        <taxon>Wallemiaceae</taxon>
        <taxon>Wallemia</taxon>
    </lineage>
</organism>
<proteinExistence type="predicted"/>
<dbReference type="InterPro" id="IPR036156">
    <property type="entry name" value="Beta-gal/glucu_dom_sf"/>
</dbReference>
<dbReference type="Pfam" id="PF01722">
    <property type="entry name" value="BolA"/>
    <property type="match status" value="1"/>
</dbReference>
<dbReference type="PANTHER" id="PTHR42732:SF2">
    <property type="entry name" value="BETA-MANNOSIDASE"/>
    <property type="match status" value="1"/>
</dbReference>
<evidence type="ECO:0000313" key="5">
    <source>
        <dbReference type="Proteomes" id="UP000306954"/>
    </source>
</evidence>
<protein>
    <recommendedName>
        <fullName evidence="6">Beta-galactosidase</fullName>
    </recommendedName>
</protein>
<dbReference type="InterPro" id="IPR008979">
    <property type="entry name" value="Galactose-bd-like_sf"/>
</dbReference>
<name>A0A4V4LY93_WALIC</name>
<dbReference type="Proteomes" id="UP000306954">
    <property type="component" value="Unassembled WGS sequence"/>
</dbReference>
<dbReference type="InterPro" id="IPR017853">
    <property type="entry name" value="GH"/>
</dbReference>
<dbReference type="EMBL" id="SPOF01000042">
    <property type="protein sequence ID" value="TIB09416.1"/>
    <property type="molecule type" value="Genomic_DNA"/>
</dbReference>